<dbReference type="AlphaFoldDB" id="A0A2H4CE28"/>
<dbReference type="GeneID" id="93529872"/>
<evidence type="ECO:0000259" key="1">
    <source>
        <dbReference type="PROSITE" id="PS50075"/>
    </source>
</evidence>
<sequence>MNVQETVFAHLRKLTKKEFHLDSLLSDLKLDSLDIAELIIEAEKKFKIEISDEMLQNLKKVSDIVNLITDLVEAE</sequence>
<reference evidence="2" key="1">
    <citation type="submission" date="2018-06" db="EMBL/GenBank/DDBJ databases">
        <authorList>
            <consortium name="Pathogen Informatics"/>
            <person name="Doyle S."/>
        </authorList>
    </citation>
    <scope>NUCLEOTIDE SEQUENCE</scope>
    <source>
        <strain evidence="2">NCTC10124</strain>
    </source>
</reference>
<reference evidence="4" key="2">
    <citation type="submission" date="2018-06" db="EMBL/GenBank/DDBJ databases">
        <authorList>
            <consortium name="Pathogen Informatics"/>
        </authorList>
    </citation>
    <scope>NUCLEOTIDE SEQUENCE [LARGE SCALE GENOMIC DNA]</scope>
    <source>
        <strain evidence="4">NCTC10124</strain>
    </source>
</reference>
<dbReference type="InterPro" id="IPR009081">
    <property type="entry name" value="PP-bd_ACP"/>
</dbReference>
<reference evidence="3" key="4">
    <citation type="submission" date="2022-11" db="EMBL/GenBank/DDBJ databases">
        <title>complete genomes of mycoplasma synoviae ZX313 strain and SD2 strain.</title>
        <authorList>
            <person name="Zhong Q."/>
        </authorList>
    </citation>
    <scope>NUCLEOTIDE SEQUENCE</scope>
    <source>
        <strain evidence="3">SD2</strain>
    </source>
</reference>
<dbReference type="SUPFAM" id="SSF47336">
    <property type="entry name" value="ACP-like"/>
    <property type="match status" value="1"/>
</dbReference>
<dbReference type="Gene3D" id="1.10.1200.10">
    <property type="entry name" value="ACP-like"/>
    <property type="match status" value="1"/>
</dbReference>
<organism evidence="2 4">
    <name type="scientific">Mycoplasmopsis synoviae</name>
    <name type="common">Mycoplasma synoviae</name>
    <dbReference type="NCBI Taxonomy" id="2109"/>
    <lineage>
        <taxon>Bacteria</taxon>
        <taxon>Bacillati</taxon>
        <taxon>Mycoplasmatota</taxon>
        <taxon>Mycoplasmoidales</taxon>
        <taxon>Metamycoplasmataceae</taxon>
        <taxon>Mycoplasmopsis</taxon>
    </lineage>
</organism>
<reference evidence="3" key="3">
    <citation type="submission" date="2022-10" db="EMBL/GenBank/DDBJ databases">
        <authorList>
            <person name="Wei X."/>
        </authorList>
    </citation>
    <scope>NUCLEOTIDE SEQUENCE</scope>
    <source>
        <strain evidence="3">SD2</strain>
    </source>
</reference>
<dbReference type="Pfam" id="PF00550">
    <property type="entry name" value="PP-binding"/>
    <property type="match status" value="1"/>
</dbReference>
<evidence type="ECO:0000313" key="2">
    <source>
        <dbReference type="EMBL" id="SYV92398.1"/>
    </source>
</evidence>
<dbReference type="OMA" id="KYNVMIP"/>
<evidence type="ECO:0000313" key="4">
    <source>
        <dbReference type="Proteomes" id="UP000259328"/>
    </source>
</evidence>
<dbReference type="EMBL" id="LS991953">
    <property type="protein sequence ID" value="SYV92398.1"/>
    <property type="molecule type" value="Genomic_DNA"/>
</dbReference>
<proteinExistence type="predicted"/>
<dbReference type="PROSITE" id="PS50075">
    <property type="entry name" value="CARRIER"/>
    <property type="match status" value="1"/>
</dbReference>
<protein>
    <submittedName>
        <fullName evidence="2">Acyl carrier protein</fullName>
    </submittedName>
    <submittedName>
        <fullName evidence="3">Phosphopantetheine-binding protein</fullName>
    </submittedName>
</protein>
<name>A0A2H4CE28_MYCSY</name>
<accession>A0A2H4CE28</accession>
<dbReference type="InterPro" id="IPR036736">
    <property type="entry name" value="ACP-like_sf"/>
</dbReference>
<dbReference type="Proteomes" id="UP001164481">
    <property type="component" value="Chromosome"/>
</dbReference>
<dbReference type="EMBL" id="CP107525">
    <property type="protein sequence ID" value="UZW64542.1"/>
    <property type="molecule type" value="Genomic_DNA"/>
</dbReference>
<evidence type="ECO:0000313" key="3">
    <source>
        <dbReference type="EMBL" id="UZW64542.1"/>
    </source>
</evidence>
<dbReference type="Proteomes" id="UP000259328">
    <property type="component" value="Chromosome"/>
</dbReference>
<feature type="domain" description="Carrier" evidence="1">
    <location>
        <begin position="1"/>
        <end position="72"/>
    </location>
</feature>
<dbReference type="RefSeq" id="WP_011283226.1">
    <property type="nucleotide sequence ID" value="NZ_CP012624.1"/>
</dbReference>
<gene>
    <name evidence="2" type="primary">acpP</name>
    <name evidence="2" type="ORF">NCTC10124_00116</name>
    <name evidence="3" type="ORF">OIE46_00375</name>
</gene>